<protein>
    <submittedName>
        <fullName evidence="1">Uncharacterized protein</fullName>
    </submittedName>
</protein>
<organism evidence="1">
    <name type="scientific">Arundo donax</name>
    <name type="common">Giant reed</name>
    <name type="synonym">Donax arundinaceus</name>
    <dbReference type="NCBI Taxonomy" id="35708"/>
    <lineage>
        <taxon>Eukaryota</taxon>
        <taxon>Viridiplantae</taxon>
        <taxon>Streptophyta</taxon>
        <taxon>Embryophyta</taxon>
        <taxon>Tracheophyta</taxon>
        <taxon>Spermatophyta</taxon>
        <taxon>Magnoliopsida</taxon>
        <taxon>Liliopsida</taxon>
        <taxon>Poales</taxon>
        <taxon>Poaceae</taxon>
        <taxon>PACMAD clade</taxon>
        <taxon>Arundinoideae</taxon>
        <taxon>Arundineae</taxon>
        <taxon>Arundo</taxon>
    </lineage>
</organism>
<evidence type="ECO:0000313" key="1">
    <source>
        <dbReference type="EMBL" id="JAD22260.1"/>
    </source>
</evidence>
<dbReference type="EMBL" id="GBRH01275635">
    <property type="protein sequence ID" value="JAD22260.1"/>
    <property type="molecule type" value="Transcribed_RNA"/>
</dbReference>
<reference evidence="1" key="1">
    <citation type="submission" date="2014-09" db="EMBL/GenBank/DDBJ databases">
        <authorList>
            <person name="Magalhaes I.L.F."/>
            <person name="Oliveira U."/>
            <person name="Santos F.R."/>
            <person name="Vidigal T.H.D.A."/>
            <person name="Brescovit A.D."/>
            <person name="Santos A.J."/>
        </authorList>
    </citation>
    <scope>NUCLEOTIDE SEQUENCE</scope>
    <source>
        <tissue evidence="1">Shoot tissue taken approximately 20 cm above the soil surface</tissue>
    </source>
</reference>
<accession>A0A0A8YA30</accession>
<reference evidence="1" key="2">
    <citation type="journal article" date="2015" name="Data Brief">
        <title>Shoot transcriptome of the giant reed, Arundo donax.</title>
        <authorList>
            <person name="Barrero R.A."/>
            <person name="Guerrero F.D."/>
            <person name="Moolhuijzen P."/>
            <person name="Goolsby J.A."/>
            <person name="Tidwell J."/>
            <person name="Bellgard S.E."/>
            <person name="Bellgard M.I."/>
        </authorList>
    </citation>
    <scope>NUCLEOTIDE SEQUENCE</scope>
    <source>
        <tissue evidence="1">Shoot tissue taken approximately 20 cm above the soil surface</tissue>
    </source>
</reference>
<proteinExistence type="predicted"/>
<name>A0A0A8YA30_ARUDO</name>
<sequence>MNSTGMIKQLLLMLP</sequence>